<dbReference type="Gene3D" id="3.40.190.10">
    <property type="entry name" value="Periplasmic binding protein-like II"/>
    <property type="match status" value="1"/>
</dbReference>
<evidence type="ECO:0000256" key="5">
    <source>
        <dbReference type="SAM" id="SignalP"/>
    </source>
</evidence>
<dbReference type="Proteomes" id="UP001228044">
    <property type="component" value="Unassembled WGS sequence"/>
</dbReference>
<organism evidence="7 8">
    <name type="scientific">Roseateles violae</name>
    <dbReference type="NCBI Taxonomy" id="3058042"/>
    <lineage>
        <taxon>Bacteria</taxon>
        <taxon>Pseudomonadati</taxon>
        <taxon>Pseudomonadota</taxon>
        <taxon>Betaproteobacteria</taxon>
        <taxon>Burkholderiales</taxon>
        <taxon>Sphaerotilaceae</taxon>
        <taxon>Roseateles</taxon>
    </lineage>
</organism>
<dbReference type="PIRSF" id="PIRSF002741">
    <property type="entry name" value="MppA"/>
    <property type="match status" value="1"/>
</dbReference>
<evidence type="ECO:0000256" key="3">
    <source>
        <dbReference type="ARBA" id="ARBA00022448"/>
    </source>
</evidence>
<feature type="chain" id="PRO_5047531935" evidence="5">
    <location>
        <begin position="28"/>
        <end position="603"/>
    </location>
</feature>
<feature type="signal peptide" evidence="5">
    <location>
        <begin position="1"/>
        <end position="27"/>
    </location>
</feature>
<keyword evidence="8" id="KW-1185">Reference proteome</keyword>
<sequence length="603" mass="67996">MNPNRTAGRLLALALALIATATAAAPAAEPKVLRYAFQIAETGFDPAQISDTYSRTITPHIFEALYGYDYLARPVKVRPLTAAALPEVSADYRSWTVRLKPGIFFTADPAFGGKPRELVAEDYVYTLKRIADPANKSAAGWAFLQEQGVLGLAELRQDALTTKKPFDYARPIEGLRALDRYTLQIRVREPRPRLLYLLAQSDLFGAVAREVIEAYPGAAMEHPVGTGPFQLKEWRRSSLIVLERNPGYRERYFDAEPAADDAEGQAILARLKGRRLPMIDRVQISIIEESQPRYLSFVNGEQDLLERVPPDFVNVALPGGKIAPNLGRHGVRLHRVLGAESAYTFFNLEDPMLGGYTPDKVALRRAISLALDMEREINGVRRGQAVVAQSPLVPHTSGYDPAYKSVNGDFDPARAKALLDLFGYTDKDGDGWRDMPDGSPLVIEVATQPDALSRQYDELWQRNFNAVQIRTRFFPGKWPEQLKQARAGKLQLWMLANSANSPDGLDQLQRLYGPATGAQNYARFRLPAFDRLYERLQLLPDGPEREALFLEAKRLQAAYVPEKTHVHRIINDLSQPWLIGYRRPLFRTEFWHFVDIDESLRRR</sequence>
<comment type="caution">
    <text evidence="7">The sequence shown here is derived from an EMBL/GenBank/DDBJ whole genome shotgun (WGS) entry which is preliminary data.</text>
</comment>
<evidence type="ECO:0000313" key="7">
    <source>
        <dbReference type="EMBL" id="MDN3918981.1"/>
    </source>
</evidence>
<comment type="similarity">
    <text evidence="2">Belongs to the bacterial solute-binding protein 5 family.</text>
</comment>
<proteinExistence type="inferred from homology"/>
<evidence type="ECO:0000313" key="8">
    <source>
        <dbReference type="Proteomes" id="UP001228044"/>
    </source>
</evidence>
<dbReference type="SUPFAM" id="SSF53850">
    <property type="entry name" value="Periplasmic binding protein-like II"/>
    <property type="match status" value="1"/>
</dbReference>
<name>A0ABT8DLX0_9BURK</name>
<evidence type="ECO:0000256" key="1">
    <source>
        <dbReference type="ARBA" id="ARBA00004196"/>
    </source>
</evidence>
<dbReference type="InterPro" id="IPR039424">
    <property type="entry name" value="SBP_5"/>
</dbReference>
<reference evidence="7 8" key="1">
    <citation type="submission" date="2023-06" db="EMBL/GenBank/DDBJ databases">
        <title>Pelomonas sp. PFR6 16S ribosomal RNA gene Genome sequencing and assembly.</title>
        <authorList>
            <person name="Woo H."/>
        </authorList>
    </citation>
    <scope>NUCLEOTIDE SEQUENCE [LARGE SCALE GENOMIC DNA]</scope>
    <source>
        <strain evidence="7 8">PFR6</strain>
    </source>
</reference>
<dbReference type="EMBL" id="JAUHHC010000001">
    <property type="protein sequence ID" value="MDN3918981.1"/>
    <property type="molecule type" value="Genomic_DNA"/>
</dbReference>
<evidence type="ECO:0000256" key="4">
    <source>
        <dbReference type="ARBA" id="ARBA00022729"/>
    </source>
</evidence>
<dbReference type="InterPro" id="IPR000914">
    <property type="entry name" value="SBP_5_dom"/>
</dbReference>
<dbReference type="Pfam" id="PF00496">
    <property type="entry name" value="SBP_bac_5"/>
    <property type="match status" value="1"/>
</dbReference>
<feature type="domain" description="Solute-binding protein family 5" evidence="6">
    <location>
        <begin position="76"/>
        <end position="516"/>
    </location>
</feature>
<dbReference type="Gene3D" id="3.90.76.10">
    <property type="entry name" value="Dipeptide-binding Protein, Domain 1"/>
    <property type="match status" value="1"/>
</dbReference>
<protein>
    <submittedName>
        <fullName evidence="7">ABC transporter substrate-binding protein</fullName>
    </submittedName>
</protein>
<evidence type="ECO:0000256" key="2">
    <source>
        <dbReference type="ARBA" id="ARBA00005695"/>
    </source>
</evidence>
<keyword evidence="4 5" id="KW-0732">Signal</keyword>
<comment type="subcellular location">
    <subcellularLocation>
        <location evidence="1">Cell envelope</location>
    </subcellularLocation>
</comment>
<accession>A0ABT8DLX0</accession>
<dbReference type="PANTHER" id="PTHR30290:SF10">
    <property type="entry name" value="PERIPLASMIC OLIGOPEPTIDE-BINDING PROTEIN-RELATED"/>
    <property type="match status" value="1"/>
</dbReference>
<dbReference type="RefSeq" id="WP_290357305.1">
    <property type="nucleotide sequence ID" value="NZ_JAUHHC010000001.1"/>
</dbReference>
<dbReference type="InterPro" id="IPR030678">
    <property type="entry name" value="Peptide/Ni-bd"/>
</dbReference>
<dbReference type="Gene3D" id="3.10.105.10">
    <property type="entry name" value="Dipeptide-binding Protein, Domain 3"/>
    <property type="match status" value="1"/>
</dbReference>
<gene>
    <name evidence="7" type="ORF">QWJ38_01695</name>
</gene>
<evidence type="ECO:0000259" key="6">
    <source>
        <dbReference type="Pfam" id="PF00496"/>
    </source>
</evidence>
<dbReference type="PANTHER" id="PTHR30290">
    <property type="entry name" value="PERIPLASMIC BINDING COMPONENT OF ABC TRANSPORTER"/>
    <property type="match status" value="1"/>
</dbReference>
<keyword evidence="3" id="KW-0813">Transport</keyword>